<dbReference type="EMBL" id="DVNK01000037">
    <property type="protein sequence ID" value="HIU46739.1"/>
    <property type="molecule type" value="Genomic_DNA"/>
</dbReference>
<gene>
    <name evidence="6" type="ORF">IAC59_05735</name>
</gene>
<reference evidence="6" key="2">
    <citation type="journal article" date="2021" name="PeerJ">
        <title>Extensive microbial diversity within the chicken gut microbiome revealed by metagenomics and culture.</title>
        <authorList>
            <person name="Gilroy R."/>
            <person name="Ravi A."/>
            <person name="Getino M."/>
            <person name="Pursley I."/>
            <person name="Horton D.L."/>
            <person name="Alikhan N.F."/>
            <person name="Baker D."/>
            <person name="Gharbi K."/>
            <person name="Hall N."/>
            <person name="Watson M."/>
            <person name="Adriaenssens E.M."/>
            <person name="Foster-Nyarko E."/>
            <person name="Jarju S."/>
            <person name="Secka A."/>
            <person name="Antonio M."/>
            <person name="Oren A."/>
            <person name="Chaudhuri R.R."/>
            <person name="La Ragione R."/>
            <person name="Hildebrand F."/>
            <person name="Pallen M.J."/>
        </authorList>
    </citation>
    <scope>NUCLEOTIDE SEQUENCE</scope>
    <source>
        <strain evidence="6">ChiSxjej2B14-8506</strain>
    </source>
</reference>
<dbReference type="GO" id="GO:0009403">
    <property type="term" value="P:toxin biosynthetic process"/>
    <property type="evidence" value="ECO:0007669"/>
    <property type="project" value="InterPro"/>
</dbReference>
<evidence type="ECO:0000256" key="3">
    <source>
        <dbReference type="ARBA" id="ARBA00022989"/>
    </source>
</evidence>
<dbReference type="InterPro" id="IPR003825">
    <property type="entry name" value="Colicin-V_CvpA"/>
</dbReference>
<feature type="transmembrane region" description="Helical" evidence="5">
    <location>
        <begin position="32"/>
        <end position="53"/>
    </location>
</feature>
<feature type="transmembrane region" description="Helical" evidence="5">
    <location>
        <begin position="134"/>
        <end position="163"/>
    </location>
</feature>
<feature type="transmembrane region" description="Helical" evidence="5">
    <location>
        <begin position="6"/>
        <end position="25"/>
    </location>
</feature>
<dbReference type="Pfam" id="PF02674">
    <property type="entry name" value="Colicin_V"/>
    <property type="match status" value="2"/>
</dbReference>
<proteinExistence type="predicted"/>
<evidence type="ECO:0000313" key="6">
    <source>
        <dbReference type="EMBL" id="HIU46739.1"/>
    </source>
</evidence>
<comment type="subcellular location">
    <subcellularLocation>
        <location evidence="1">Membrane</location>
        <topology evidence="1">Multi-pass membrane protein</topology>
    </subcellularLocation>
</comment>
<evidence type="ECO:0000256" key="5">
    <source>
        <dbReference type="SAM" id="Phobius"/>
    </source>
</evidence>
<sequence>MNVVDIVIIGIIAITVISGMYRGFISSLMSTANFFISWVASYTIYPSITSALLSNDGILDTLYYYTDAASKLGTGVARTQVAQASDSLIQSAIDSISLPAPFDALLRQNVATQAFAGIDLTTIGDYVNQTIVTVVLNVVCFLGVFIVCFLALNLLVALLNYVFKFPALKHFDAITGGVLGFVRGYFLVFLLFTLVPILLTALPVQAISDYINASMLGAHFLESNFITSIIKAAL</sequence>
<evidence type="ECO:0000256" key="2">
    <source>
        <dbReference type="ARBA" id="ARBA00022692"/>
    </source>
</evidence>
<dbReference type="PANTHER" id="PTHR37306">
    <property type="entry name" value="COLICIN V PRODUCTION PROTEIN"/>
    <property type="match status" value="1"/>
</dbReference>
<evidence type="ECO:0000313" key="7">
    <source>
        <dbReference type="Proteomes" id="UP000824123"/>
    </source>
</evidence>
<reference evidence="6" key="1">
    <citation type="submission" date="2020-10" db="EMBL/GenBank/DDBJ databases">
        <authorList>
            <person name="Gilroy R."/>
        </authorList>
    </citation>
    <scope>NUCLEOTIDE SEQUENCE</scope>
    <source>
        <strain evidence="6">ChiSxjej2B14-8506</strain>
    </source>
</reference>
<evidence type="ECO:0000256" key="4">
    <source>
        <dbReference type="ARBA" id="ARBA00023136"/>
    </source>
</evidence>
<dbReference type="Proteomes" id="UP000824123">
    <property type="component" value="Unassembled WGS sequence"/>
</dbReference>
<keyword evidence="2 5" id="KW-0812">Transmembrane</keyword>
<accession>A0A9D1LRH5</accession>
<organism evidence="6 7">
    <name type="scientific">Candidatus Fimadaptatus faecigallinarum</name>
    <dbReference type="NCBI Taxonomy" id="2840814"/>
    <lineage>
        <taxon>Bacteria</taxon>
        <taxon>Bacillati</taxon>
        <taxon>Bacillota</taxon>
        <taxon>Clostridia</taxon>
        <taxon>Eubacteriales</taxon>
        <taxon>Candidatus Fimadaptatus</taxon>
    </lineage>
</organism>
<dbReference type="AlphaFoldDB" id="A0A9D1LRH5"/>
<evidence type="ECO:0000256" key="1">
    <source>
        <dbReference type="ARBA" id="ARBA00004141"/>
    </source>
</evidence>
<dbReference type="PANTHER" id="PTHR37306:SF1">
    <property type="entry name" value="COLICIN V PRODUCTION PROTEIN"/>
    <property type="match status" value="1"/>
</dbReference>
<keyword evidence="4 5" id="KW-0472">Membrane</keyword>
<comment type="caution">
    <text evidence="6">The sequence shown here is derived from an EMBL/GenBank/DDBJ whole genome shotgun (WGS) entry which is preliminary data.</text>
</comment>
<dbReference type="GO" id="GO:0016020">
    <property type="term" value="C:membrane"/>
    <property type="evidence" value="ECO:0007669"/>
    <property type="project" value="UniProtKB-SubCell"/>
</dbReference>
<keyword evidence="3 5" id="KW-1133">Transmembrane helix</keyword>
<feature type="transmembrane region" description="Helical" evidence="5">
    <location>
        <begin position="184"/>
        <end position="207"/>
    </location>
</feature>
<protein>
    <submittedName>
        <fullName evidence="6">CvpA family protein</fullName>
    </submittedName>
</protein>
<name>A0A9D1LRH5_9FIRM</name>